<protein>
    <submittedName>
        <fullName evidence="1">Uncharacterized protein</fullName>
    </submittedName>
</protein>
<reference evidence="1" key="1">
    <citation type="submission" date="2018-06" db="EMBL/GenBank/DDBJ databases">
        <authorList>
            <person name="Zhirakovskaya E."/>
        </authorList>
    </citation>
    <scope>NUCLEOTIDE SEQUENCE</scope>
</reference>
<dbReference type="EMBL" id="UOGC01000019">
    <property type="protein sequence ID" value="VAX15707.1"/>
    <property type="molecule type" value="Genomic_DNA"/>
</dbReference>
<organism evidence="1">
    <name type="scientific">hydrothermal vent metagenome</name>
    <dbReference type="NCBI Taxonomy" id="652676"/>
    <lineage>
        <taxon>unclassified sequences</taxon>
        <taxon>metagenomes</taxon>
        <taxon>ecological metagenomes</taxon>
    </lineage>
</organism>
<dbReference type="AlphaFoldDB" id="A0A3B1CG11"/>
<evidence type="ECO:0000313" key="1">
    <source>
        <dbReference type="EMBL" id="VAX15707.1"/>
    </source>
</evidence>
<gene>
    <name evidence="1" type="ORF">MNBD_NITROSPINAE01-108</name>
</gene>
<proteinExistence type="predicted"/>
<sequence length="97" mass="11069">MYKNSGLTQKPLMVYSATEGSSDSAQRLPLTGQITPISVGADNSDKIFFEDCGFEAIFSFEEISTNYFRCENKLLVVPLSFPIYFRAVYSLHYRLYE</sequence>
<name>A0A3B1CG11_9ZZZZ</name>
<accession>A0A3B1CG11</accession>